<dbReference type="EMBL" id="CP031264">
    <property type="protein sequence ID" value="AXI78049.1"/>
    <property type="molecule type" value="Genomic_DNA"/>
</dbReference>
<evidence type="ECO:0000313" key="3">
    <source>
        <dbReference type="EMBL" id="AXI78049.1"/>
    </source>
</evidence>
<feature type="region of interest" description="Disordered" evidence="1">
    <location>
        <begin position="748"/>
        <end position="770"/>
    </location>
</feature>
<dbReference type="InterPro" id="IPR032830">
    <property type="entry name" value="XPB/Ssl2_N"/>
</dbReference>
<dbReference type="OrthoDB" id="3415124at2"/>
<name>A0A345SWE4_9ACTN</name>
<evidence type="ECO:0000313" key="4">
    <source>
        <dbReference type="Proteomes" id="UP000249340"/>
    </source>
</evidence>
<dbReference type="RefSeq" id="WP_114914332.1">
    <property type="nucleotide sequence ID" value="NZ_CP031264.1"/>
</dbReference>
<dbReference type="KEGG" id="stri:C7M71_011960"/>
<reference evidence="4" key="1">
    <citation type="submission" date="2018-07" db="EMBL/GenBank/DDBJ databases">
        <title>Streptacidiphilus bronchialis DSM 106435 chromosome.</title>
        <authorList>
            <person name="Batra D."/>
            <person name="Gulvik C.A."/>
        </authorList>
    </citation>
    <scope>NUCLEOTIDE SEQUENCE [LARGE SCALE GENOMIC DNA]</scope>
    <source>
        <strain evidence="4">DSM 106435</strain>
    </source>
</reference>
<sequence>MHSSTALRDWLATRTPDQLAELLRQRDLPAAASGAREVGSLGGLAEHLLGDRSAARALGLLDLAELQVVTSVAQLADQRYGPLPEPAPGVDPADRAVGRAELLDALAGQDADRRRAAEGCLERLAERALILPPHGSRLAVPLVLHRRSARLRGLGRPVDQLLTDAFNAAEIHRIAAGLELPAARSRDAAQRAVVELLADPARVRALVADAPQDARDLLAALVPGPPLLATHCFTAQYGYYTAGRTKYLFRAAGSGDPGTDWLAERGMLVPVGTEVAELPREVGTALRPEGDRPVFTPAPPPLEGSVELPRGAVGEAEAAAAAAVSRAELLLRAVAARPPALRKAGGVAVRDIGRLVKATGLPEVHVRFWLDLAANADLVAPLPDEVPAPRGRSRRPAPQPAARLVPTERYDGWLAGTPADRLLPLLATWAVTPEVFTYWPDEDETPVALVAAQDPGAVPLRGALLEALADLPPGRGIGPGPVSSASLLEAASWHRPLEVVPGEEAASRALATLAEAELLGVVAHGALTPVGHALRALLRSGAWRYFPAVPGAGPRLHSHPAVAAAVRQLSDALAELLPPPRTTARFQADLTAVVTGAPAPELTELLSCCAVRESEGHAVVWRITASSVRRALDSGLDAADLLQRLSEASADGLPLPQPLEYLVKDTARTHGRMRVVRSACCIRSDDEALVLELSRARALARLDLRRIAPTVLVSTADPDTALAALRAAGYAPVLEAASGTTVVERAAAERAPSAMPPLSHAEHPAGPGPRTAAALAARLLGSAQGR</sequence>
<feature type="domain" description="Helicase XPB/Ssl2 N-terminal" evidence="2">
    <location>
        <begin position="587"/>
        <end position="708"/>
    </location>
</feature>
<organism evidence="3 4">
    <name type="scientific">Peterkaempfera bronchialis</name>
    <dbReference type="NCBI Taxonomy" id="2126346"/>
    <lineage>
        <taxon>Bacteria</taxon>
        <taxon>Bacillati</taxon>
        <taxon>Actinomycetota</taxon>
        <taxon>Actinomycetes</taxon>
        <taxon>Kitasatosporales</taxon>
        <taxon>Streptomycetaceae</taxon>
        <taxon>Peterkaempfera</taxon>
    </lineage>
</organism>
<evidence type="ECO:0000259" key="2">
    <source>
        <dbReference type="Pfam" id="PF13625"/>
    </source>
</evidence>
<keyword evidence="4" id="KW-1185">Reference proteome</keyword>
<protein>
    <recommendedName>
        <fullName evidence="2">Helicase XPB/Ssl2 N-terminal domain-containing protein</fullName>
    </recommendedName>
</protein>
<gene>
    <name evidence="3" type="ORF">C7M71_011960</name>
</gene>
<dbReference type="Pfam" id="PF13625">
    <property type="entry name" value="Helicase_C_3"/>
    <property type="match status" value="1"/>
</dbReference>
<accession>A0A345SWE4</accession>
<proteinExistence type="predicted"/>
<evidence type="ECO:0000256" key="1">
    <source>
        <dbReference type="SAM" id="MobiDB-lite"/>
    </source>
</evidence>
<dbReference type="Proteomes" id="UP000249340">
    <property type="component" value="Chromosome"/>
</dbReference>
<dbReference type="AlphaFoldDB" id="A0A345SWE4"/>